<evidence type="ECO:0000313" key="1">
    <source>
        <dbReference type="EMBL" id="TWI04564.1"/>
    </source>
</evidence>
<sequence length="54" mass="6164">MPKFRLAVIDIPDAGIGLDQFCQIAYISYETKRKFFRGPDAPMSLDLKLFVEVV</sequence>
<keyword evidence="2" id="KW-1185">Reference proteome</keyword>
<accession>A0A562LAS4</accession>
<name>A0A562LAS4_9GAMM</name>
<reference evidence="1 2" key="1">
    <citation type="journal article" date="2015" name="Stand. Genomic Sci.">
        <title>Genomic Encyclopedia of Bacterial and Archaeal Type Strains, Phase III: the genomes of soil and plant-associated and newly described type strains.</title>
        <authorList>
            <person name="Whitman W.B."/>
            <person name="Woyke T."/>
            <person name="Klenk H.P."/>
            <person name="Zhou Y."/>
            <person name="Lilburn T.G."/>
            <person name="Beck B.J."/>
            <person name="De Vos P."/>
            <person name="Vandamme P."/>
            <person name="Eisen J.A."/>
            <person name="Garrity G."/>
            <person name="Hugenholtz P."/>
            <person name="Kyrpides N.C."/>
        </authorList>
    </citation>
    <scope>NUCLEOTIDE SEQUENCE [LARGE SCALE GENOMIC DNA]</scope>
    <source>
        <strain evidence="1 2">CGMCC 1.10821</strain>
    </source>
</reference>
<evidence type="ECO:0000313" key="2">
    <source>
        <dbReference type="Proteomes" id="UP000315167"/>
    </source>
</evidence>
<dbReference type="Proteomes" id="UP000315167">
    <property type="component" value="Unassembled WGS sequence"/>
</dbReference>
<proteinExistence type="predicted"/>
<dbReference type="AlphaFoldDB" id="A0A562LAS4"/>
<dbReference type="EMBL" id="VLKN01000002">
    <property type="protein sequence ID" value="TWI04564.1"/>
    <property type="molecule type" value="Genomic_DNA"/>
</dbReference>
<organism evidence="1 2">
    <name type="scientific">Luteimonas cucumeris</name>
    <dbReference type="NCBI Taxonomy" id="985012"/>
    <lineage>
        <taxon>Bacteria</taxon>
        <taxon>Pseudomonadati</taxon>
        <taxon>Pseudomonadota</taxon>
        <taxon>Gammaproteobacteria</taxon>
        <taxon>Lysobacterales</taxon>
        <taxon>Lysobacteraceae</taxon>
        <taxon>Luteimonas</taxon>
    </lineage>
</organism>
<comment type="caution">
    <text evidence="1">The sequence shown here is derived from an EMBL/GenBank/DDBJ whole genome shotgun (WGS) entry which is preliminary data.</text>
</comment>
<gene>
    <name evidence="1" type="ORF">IP90_00697</name>
</gene>
<protein>
    <submittedName>
        <fullName evidence="1">Uncharacterized protein</fullName>
    </submittedName>
</protein>